<evidence type="ECO:0000256" key="1">
    <source>
        <dbReference type="ARBA" id="ARBA00005439"/>
    </source>
</evidence>
<dbReference type="InterPro" id="IPR001288">
    <property type="entry name" value="Translation_initiation_fac_3"/>
</dbReference>
<feature type="compositionally biased region" description="Basic and acidic residues" evidence="7">
    <location>
        <begin position="199"/>
        <end position="230"/>
    </location>
</feature>
<keyword evidence="11" id="KW-1185">Reference proteome</keyword>
<dbReference type="InterPro" id="IPR019813">
    <property type="entry name" value="Translation_initiation_fac3_CS"/>
</dbReference>
<dbReference type="PANTHER" id="PTHR10938">
    <property type="entry name" value="TRANSLATION INITIATION FACTOR IF-3"/>
    <property type="match status" value="1"/>
</dbReference>
<dbReference type="SUPFAM" id="SSF55200">
    <property type="entry name" value="Translation initiation factor IF3, C-terminal domain"/>
    <property type="match status" value="1"/>
</dbReference>
<dbReference type="PROSITE" id="PS00938">
    <property type="entry name" value="IF3"/>
    <property type="match status" value="1"/>
</dbReference>
<evidence type="ECO:0000256" key="4">
    <source>
        <dbReference type="HAMAP-Rule" id="MF_00080"/>
    </source>
</evidence>
<sequence>MVDAPLCFVPSRFKEHAISDDHRINERIRVPEVRLVGPSGEQVGVVAVDVALRLAREASLDLVEVAPGSRPPVAKIMDFGKFKYEQAQKAKEARRNQANTVLKEVRFRLKIDEHDYETKRRRAEGFLQAGDKVKAMILFRGREQSRPEMGVKLLQRFAEDVAEFGAAETRPTIDGRNMTMIVGPLRSKSDARAEINEARKVQRNRQQEKRREAAENKAAHQAEAEAERAKRPAAKVDATFDVKRNQTTASAAAKVASARPAAEKKPSTAPAAAAEKKSSAASAPKSASAPAAKKPAAAAAPKSTATTGQKPAPAAAEKKPRAAADSKSAAAPVKPVAKATPKPAAKPAGGSTPKPVAKPADRPAAKPSAKPASPKPKPSSGDSQ</sequence>
<evidence type="ECO:0000313" key="10">
    <source>
        <dbReference type="EMBL" id="SJM68185.1"/>
    </source>
</evidence>
<evidence type="ECO:0000256" key="7">
    <source>
        <dbReference type="SAM" id="MobiDB-lite"/>
    </source>
</evidence>
<evidence type="ECO:0000313" key="11">
    <source>
        <dbReference type="Proteomes" id="UP000195787"/>
    </source>
</evidence>
<dbReference type="InterPro" id="IPR019814">
    <property type="entry name" value="Translation_initiation_fac_3_N"/>
</dbReference>
<protein>
    <recommendedName>
        <fullName evidence="4 5">Translation initiation factor IF-3</fullName>
    </recommendedName>
</protein>
<dbReference type="OrthoDB" id="9806014at2"/>
<feature type="compositionally biased region" description="Low complexity" evidence="7">
    <location>
        <begin position="267"/>
        <end position="315"/>
    </location>
</feature>
<dbReference type="PANTHER" id="PTHR10938:SF0">
    <property type="entry name" value="TRANSLATION INITIATION FACTOR IF-3, MITOCHONDRIAL"/>
    <property type="match status" value="1"/>
</dbReference>
<dbReference type="FunFam" id="3.10.20.80:FF:000001">
    <property type="entry name" value="Translation initiation factor IF-3"/>
    <property type="match status" value="1"/>
</dbReference>
<comment type="similarity">
    <text evidence="1 4 6">Belongs to the IF-3 family.</text>
</comment>
<dbReference type="GO" id="GO:0005829">
    <property type="term" value="C:cytosol"/>
    <property type="evidence" value="ECO:0007669"/>
    <property type="project" value="TreeGrafter"/>
</dbReference>
<feature type="domain" description="Translation initiation factor 3 N-terminal" evidence="9">
    <location>
        <begin position="24"/>
        <end position="93"/>
    </location>
</feature>
<dbReference type="FunFam" id="3.30.110.10:FF:000001">
    <property type="entry name" value="Translation initiation factor IF-3"/>
    <property type="match status" value="1"/>
</dbReference>
<reference evidence="10 11" key="1">
    <citation type="submission" date="2017-02" db="EMBL/GenBank/DDBJ databases">
        <authorList>
            <person name="Peterson S.W."/>
        </authorList>
    </citation>
    <scope>NUCLEOTIDE SEQUENCE [LARGE SCALE GENOMIC DNA]</scope>
    <source>
        <strain evidence="10 11">LMG 22410</strain>
    </source>
</reference>
<proteinExistence type="inferred from homology"/>
<dbReference type="GeneID" id="303174011"/>
<feature type="region of interest" description="Disordered" evidence="7">
    <location>
        <begin position="199"/>
        <end position="384"/>
    </location>
</feature>
<evidence type="ECO:0000259" key="9">
    <source>
        <dbReference type="Pfam" id="PF05198"/>
    </source>
</evidence>
<name>A0A1R4GJC5_9MICO</name>
<dbReference type="SUPFAM" id="SSF54364">
    <property type="entry name" value="Translation initiation factor IF3, N-terminal domain"/>
    <property type="match status" value="1"/>
</dbReference>
<comment type="subcellular location">
    <subcellularLocation>
        <location evidence="4 6">Cytoplasm</location>
    </subcellularLocation>
</comment>
<dbReference type="RefSeq" id="WP_086992860.1">
    <property type="nucleotide sequence ID" value="NZ_FUHU01000045.1"/>
</dbReference>
<dbReference type="AlphaFoldDB" id="A0A1R4GJC5"/>
<dbReference type="InterPro" id="IPR036788">
    <property type="entry name" value="T_IF-3_C_sf"/>
</dbReference>
<dbReference type="GO" id="GO:0032790">
    <property type="term" value="P:ribosome disassembly"/>
    <property type="evidence" value="ECO:0007669"/>
    <property type="project" value="TreeGrafter"/>
</dbReference>
<keyword evidence="2 4" id="KW-0396">Initiation factor</keyword>
<feature type="compositionally biased region" description="Low complexity" evidence="7">
    <location>
        <begin position="325"/>
        <end position="358"/>
    </location>
</feature>
<evidence type="ECO:0000256" key="3">
    <source>
        <dbReference type="ARBA" id="ARBA00022917"/>
    </source>
</evidence>
<dbReference type="Gene3D" id="3.10.20.80">
    <property type="entry name" value="Translation initiation factor 3 (IF-3), N-terminal domain"/>
    <property type="match status" value="1"/>
</dbReference>
<keyword evidence="3 4" id="KW-0648">Protein biosynthesis</keyword>
<dbReference type="GO" id="GO:0016020">
    <property type="term" value="C:membrane"/>
    <property type="evidence" value="ECO:0007669"/>
    <property type="project" value="TreeGrafter"/>
</dbReference>
<organism evidence="10 11">
    <name type="scientific">Agrococcus casei LMG 22410</name>
    <dbReference type="NCBI Taxonomy" id="1255656"/>
    <lineage>
        <taxon>Bacteria</taxon>
        <taxon>Bacillati</taxon>
        <taxon>Actinomycetota</taxon>
        <taxon>Actinomycetes</taxon>
        <taxon>Micrococcales</taxon>
        <taxon>Microbacteriaceae</taxon>
        <taxon>Agrococcus</taxon>
    </lineage>
</organism>
<dbReference type="NCBIfam" id="TIGR00168">
    <property type="entry name" value="infC"/>
    <property type="match status" value="1"/>
</dbReference>
<dbReference type="EMBL" id="FUHU01000045">
    <property type="protein sequence ID" value="SJM68185.1"/>
    <property type="molecule type" value="Genomic_DNA"/>
</dbReference>
<dbReference type="GO" id="GO:0043022">
    <property type="term" value="F:ribosome binding"/>
    <property type="evidence" value="ECO:0007669"/>
    <property type="project" value="UniProtKB-ARBA"/>
</dbReference>
<feature type="domain" description="Translation initiation factor 3 C-terminal" evidence="8">
    <location>
        <begin position="101"/>
        <end position="184"/>
    </location>
</feature>
<dbReference type="GO" id="GO:0003743">
    <property type="term" value="F:translation initiation factor activity"/>
    <property type="evidence" value="ECO:0007669"/>
    <property type="project" value="UniProtKB-UniRule"/>
</dbReference>
<evidence type="ECO:0000259" key="8">
    <source>
        <dbReference type="Pfam" id="PF00707"/>
    </source>
</evidence>
<dbReference type="Gene3D" id="3.30.110.10">
    <property type="entry name" value="Translation initiation factor 3 (IF-3), C-terminal domain"/>
    <property type="match status" value="1"/>
</dbReference>
<dbReference type="InterPro" id="IPR019815">
    <property type="entry name" value="Translation_initiation_fac_3_C"/>
</dbReference>
<dbReference type="Pfam" id="PF05198">
    <property type="entry name" value="IF3_N"/>
    <property type="match status" value="1"/>
</dbReference>
<evidence type="ECO:0000256" key="5">
    <source>
        <dbReference type="NCBIfam" id="TIGR00168"/>
    </source>
</evidence>
<feature type="compositionally biased region" description="Low complexity" evidence="7">
    <location>
        <begin position="249"/>
        <end position="260"/>
    </location>
</feature>
<gene>
    <name evidence="4" type="primary">infC</name>
    <name evidence="10" type="ORF">CZ674_12420</name>
</gene>
<evidence type="ECO:0000256" key="2">
    <source>
        <dbReference type="ARBA" id="ARBA00022540"/>
    </source>
</evidence>
<accession>A0A1R4GJC5</accession>
<evidence type="ECO:0000256" key="6">
    <source>
        <dbReference type="RuleBase" id="RU000646"/>
    </source>
</evidence>
<keyword evidence="4" id="KW-0963">Cytoplasm</keyword>
<dbReference type="InterPro" id="IPR036787">
    <property type="entry name" value="T_IF-3_N_sf"/>
</dbReference>
<comment type="subunit">
    <text evidence="4 6">Monomer.</text>
</comment>
<dbReference type="Pfam" id="PF00707">
    <property type="entry name" value="IF3_C"/>
    <property type="match status" value="1"/>
</dbReference>
<dbReference type="Proteomes" id="UP000195787">
    <property type="component" value="Unassembled WGS sequence"/>
</dbReference>
<dbReference type="HAMAP" id="MF_00080">
    <property type="entry name" value="IF_3"/>
    <property type="match status" value="1"/>
</dbReference>
<comment type="function">
    <text evidence="4 6">IF-3 binds to the 30S ribosomal subunit and shifts the equilibrium between 70S ribosomes and their 50S and 30S subunits in favor of the free subunits, thus enhancing the availability of 30S subunits on which protein synthesis initiation begins.</text>
</comment>